<dbReference type="GeneID" id="857149"/>
<proteinExistence type="predicted"/>
<reference evidence="1 2" key="1">
    <citation type="journal article" date="2001" name="Nature">
        <title>The highly reduced genome of an enslaved algal nucleus.</title>
        <authorList>
            <person name="Douglas S."/>
            <person name="Zauner S."/>
            <person name="Fraunholz M."/>
            <person name="Beaton M."/>
            <person name="Penny S."/>
            <person name="Deng L."/>
            <person name="Wu X."/>
            <person name="Reith M."/>
            <person name="Cavalier-Smith T."/>
            <person name="Maier U."/>
        </authorList>
    </citation>
    <scope>NUCLEOTIDE SEQUENCE [LARGE SCALE GENOMIC DNA]</scope>
</reference>
<organism evidence="1 2">
    <name type="scientific">Guillardia theta</name>
    <name type="common">Cryptophyte</name>
    <name type="synonym">Cryptomonas phi</name>
    <dbReference type="NCBI Taxonomy" id="55529"/>
    <lineage>
        <taxon>Eukaryota</taxon>
        <taxon>Cryptophyceae</taxon>
        <taxon>Pyrenomonadales</taxon>
        <taxon>Geminigeraceae</taxon>
        <taxon>Guillardia</taxon>
    </lineage>
</organism>
<dbReference type="RefSeq" id="XP_001713367.1">
    <property type="nucleotide sequence ID" value="XM_001713315.1"/>
</dbReference>
<dbReference type="AlphaFoldDB" id="Q98SA7"/>
<evidence type="ECO:0000313" key="2">
    <source>
        <dbReference type="Proteomes" id="UP000242167"/>
    </source>
</evidence>
<gene>
    <name evidence="1" type="primary">orf370</name>
</gene>
<sequence length="370" mass="44376">MCDINYNYDDSTSLKKYIKRQKNIKKKVYMILKTLKSNLKIKIIYFLNCNPNQKFIIQNLFSKYYVTEFLYLEQDQFYNSNIIEKKKRSCIELVFKKKNSIILGNLLNVIFRKNEKNVTIDGILTIKMNEKIISFKINQIIIKDILKNDIKIGDRIIIDRIKNKISKFFYNYNENLYIKEKIKLNSLDEFYYDVNNFNLKKCKNHKTDEIDYKIVELKNKKKILIKIGVLFIHFNNLINLSIIRSRSVLTPNLIYSCTNVILKNFVNIRSNLLDILKDLKFVKINNSSLEISKVEMKKYIKKTKPDLCYEDFHLIHKLVIDYNYNLIINIIKMYFLARFEYNHNFSSVKDILKLFLDPSKTIRVHHEIIS</sequence>
<protein>
    <submittedName>
        <fullName evidence="1">Uncharacterized protein</fullName>
    </submittedName>
</protein>
<evidence type="ECO:0000313" key="1">
    <source>
        <dbReference type="EMBL" id="AAK39676.1"/>
    </source>
</evidence>
<keyword evidence="1" id="KW-0542">Nucleomorph</keyword>
<name>Q98SA7_GUITH</name>
<dbReference type="EMBL" id="AF083031">
    <property type="protein sequence ID" value="AAK39676.1"/>
    <property type="molecule type" value="Genomic_DNA"/>
</dbReference>
<geneLocation type="nucleomorph" evidence="1"/>
<dbReference type="PIR" id="G90122">
    <property type="entry name" value="G90122"/>
</dbReference>
<accession>Q98SA7</accession>
<dbReference type="Proteomes" id="UP000242167">
    <property type="component" value="Nucleomorph 3"/>
</dbReference>